<evidence type="ECO:0000313" key="2">
    <source>
        <dbReference type="Proteomes" id="UP001521116"/>
    </source>
</evidence>
<accession>A0ABR3SUJ2</accession>
<gene>
    <name evidence="1" type="ORF">SLS56_005364</name>
</gene>
<dbReference type="Proteomes" id="UP001521116">
    <property type="component" value="Unassembled WGS sequence"/>
</dbReference>
<dbReference type="EMBL" id="JAJVDC020000053">
    <property type="protein sequence ID" value="KAL1629709.1"/>
    <property type="molecule type" value="Genomic_DNA"/>
</dbReference>
<comment type="caution">
    <text evidence="1">The sequence shown here is derived from an EMBL/GenBank/DDBJ whole genome shotgun (WGS) entry which is preliminary data.</text>
</comment>
<protein>
    <submittedName>
        <fullName evidence="1">Uncharacterized protein</fullName>
    </submittedName>
</protein>
<keyword evidence="2" id="KW-1185">Reference proteome</keyword>
<reference evidence="1 2" key="1">
    <citation type="submission" date="2024-02" db="EMBL/GenBank/DDBJ databases">
        <title>De novo assembly and annotation of 12 fungi associated with fruit tree decline syndrome in Ontario, Canada.</title>
        <authorList>
            <person name="Sulman M."/>
            <person name="Ellouze W."/>
            <person name="Ilyukhin E."/>
        </authorList>
    </citation>
    <scope>NUCLEOTIDE SEQUENCE [LARGE SCALE GENOMIC DNA]</scope>
    <source>
        <strain evidence="1 2">M1-105</strain>
    </source>
</reference>
<name>A0ABR3SUJ2_9PEZI</name>
<sequence>MSCLYSYFFGNRHQHDVEMKLQLLEKKLEDAEMVGRYRDAKIAALVDRIEGLETEFRRQKTTLLQQTTALEEQLVHARQTRSNSIVQPLQPITDTSEPKPAVPSADVFLVDPETAQPLTALKIAECVAPGRREHITEISTTHLDEPFLKNKLRALLEAYGRSVPPDASIYRCDTMSRISGSEELGISAKDMYQSNEKGQIAYYAAANLRTLLGTLTIKDPEKTG</sequence>
<organism evidence="1 2">
    <name type="scientific">Neofusicoccum ribis</name>
    <dbReference type="NCBI Taxonomy" id="45134"/>
    <lineage>
        <taxon>Eukaryota</taxon>
        <taxon>Fungi</taxon>
        <taxon>Dikarya</taxon>
        <taxon>Ascomycota</taxon>
        <taxon>Pezizomycotina</taxon>
        <taxon>Dothideomycetes</taxon>
        <taxon>Dothideomycetes incertae sedis</taxon>
        <taxon>Botryosphaeriales</taxon>
        <taxon>Botryosphaeriaceae</taxon>
        <taxon>Neofusicoccum</taxon>
    </lineage>
</organism>
<evidence type="ECO:0000313" key="1">
    <source>
        <dbReference type="EMBL" id="KAL1629709.1"/>
    </source>
</evidence>
<proteinExistence type="predicted"/>